<evidence type="ECO:0000256" key="2">
    <source>
        <dbReference type="ARBA" id="ARBA00023163"/>
    </source>
</evidence>
<dbReference type="InterPro" id="IPR053142">
    <property type="entry name" value="PchR_regulatory_protein"/>
</dbReference>
<sequence>MTRDIIEINNFMVLIEQSSVEETIIEKCDFEDQVIGFAFYGSGNDELNIEYKDKKRTFNNAQGIAISFSANDKVDFVHKISPEKPLQCICIISMIKNLHKLPEQENQIFTKYLSELIHPKDDFVEGPNFYMTHDMQNAVDKIFNNRYEGTTRMMFLKSQVTELLSHFFALLSNVENNGNGIKKQDREKLYQAREILSKNIDTPPSLNELSKLIGLNDYKLKKNFKELFGVPVYKYLQNERLKKAHELLSSSDISIQEAAWYVGYESLSSFSSAFLKKFGFRPSEIKK</sequence>
<dbReference type="PANTHER" id="PTHR47893">
    <property type="entry name" value="REGULATORY PROTEIN PCHR"/>
    <property type="match status" value="1"/>
</dbReference>
<feature type="domain" description="HTH araC/xylS-type" evidence="3">
    <location>
        <begin position="190"/>
        <end position="287"/>
    </location>
</feature>
<dbReference type="Gene3D" id="1.10.10.60">
    <property type="entry name" value="Homeodomain-like"/>
    <property type="match status" value="2"/>
</dbReference>
<keyword evidence="5" id="KW-1185">Reference proteome</keyword>
<dbReference type="EMBL" id="JAUJEB010000001">
    <property type="protein sequence ID" value="MDN5212902.1"/>
    <property type="molecule type" value="Genomic_DNA"/>
</dbReference>
<keyword evidence="1" id="KW-0805">Transcription regulation</keyword>
<evidence type="ECO:0000256" key="1">
    <source>
        <dbReference type="ARBA" id="ARBA00023015"/>
    </source>
</evidence>
<keyword evidence="2" id="KW-0804">Transcription</keyword>
<dbReference type="RefSeq" id="WP_346758219.1">
    <property type="nucleotide sequence ID" value="NZ_JAUJEB010000001.1"/>
</dbReference>
<name>A0ABT8L569_9BACT</name>
<evidence type="ECO:0000259" key="3">
    <source>
        <dbReference type="PROSITE" id="PS01124"/>
    </source>
</evidence>
<dbReference type="InterPro" id="IPR009057">
    <property type="entry name" value="Homeodomain-like_sf"/>
</dbReference>
<dbReference type="SUPFAM" id="SSF46689">
    <property type="entry name" value="Homeodomain-like"/>
    <property type="match status" value="2"/>
</dbReference>
<accession>A0ABT8L569</accession>
<protein>
    <submittedName>
        <fullName evidence="4">AraC family transcriptional regulator</fullName>
    </submittedName>
</protein>
<comment type="caution">
    <text evidence="4">The sequence shown here is derived from an EMBL/GenBank/DDBJ whole genome shotgun (WGS) entry which is preliminary data.</text>
</comment>
<organism evidence="4 5">
    <name type="scientific">Agaribacillus aureus</name>
    <dbReference type="NCBI Taxonomy" id="3051825"/>
    <lineage>
        <taxon>Bacteria</taxon>
        <taxon>Pseudomonadati</taxon>
        <taxon>Bacteroidota</taxon>
        <taxon>Cytophagia</taxon>
        <taxon>Cytophagales</taxon>
        <taxon>Splendidivirgaceae</taxon>
        <taxon>Agaribacillus</taxon>
    </lineage>
</organism>
<evidence type="ECO:0000313" key="5">
    <source>
        <dbReference type="Proteomes" id="UP001172083"/>
    </source>
</evidence>
<dbReference type="PROSITE" id="PS01124">
    <property type="entry name" value="HTH_ARAC_FAMILY_2"/>
    <property type="match status" value="1"/>
</dbReference>
<proteinExistence type="predicted"/>
<reference evidence="4" key="1">
    <citation type="submission" date="2023-06" db="EMBL/GenBank/DDBJ databases">
        <title>Genomic of Agaribacillus aureum.</title>
        <authorList>
            <person name="Wang G."/>
        </authorList>
    </citation>
    <scope>NUCLEOTIDE SEQUENCE</scope>
    <source>
        <strain evidence="4">BMA12</strain>
    </source>
</reference>
<gene>
    <name evidence="4" type="ORF">QQ020_12625</name>
</gene>
<dbReference type="SMART" id="SM00342">
    <property type="entry name" value="HTH_ARAC"/>
    <property type="match status" value="1"/>
</dbReference>
<dbReference type="InterPro" id="IPR018060">
    <property type="entry name" value="HTH_AraC"/>
</dbReference>
<dbReference type="Proteomes" id="UP001172083">
    <property type="component" value="Unassembled WGS sequence"/>
</dbReference>
<dbReference type="PANTHER" id="PTHR47893:SF1">
    <property type="entry name" value="REGULATORY PROTEIN PCHR"/>
    <property type="match status" value="1"/>
</dbReference>
<dbReference type="Pfam" id="PF12833">
    <property type="entry name" value="HTH_18"/>
    <property type="match status" value="1"/>
</dbReference>
<evidence type="ECO:0000313" key="4">
    <source>
        <dbReference type="EMBL" id="MDN5212902.1"/>
    </source>
</evidence>